<protein>
    <submittedName>
        <fullName evidence="1">Uncharacterized protein</fullName>
    </submittedName>
</protein>
<reference evidence="1" key="1">
    <citation type="journal article" date="2012" name="PLoS ONE">
        <title>Gene sets for utilization of primary and secondary nutrition supplies in the distal gut of endangered iberian lynx.</title>
        <authorList>
            <person name="Alcaide M."/>
            <person name="Messina E."/>
            <person name="Richter M."/>
            <person name="Bargiela R."/>
            <person name="Peplies J."/>
            <person name="Huws S.A."/>
            <person name="Newbold C.J."/>
            <person name="Golyshin P.N."/>
            <person name="Simon M.A."/>
            <person name="Lopez G."/>
            <person name="Yakimov M.M."/>
            <person name="Ferrer M."/>
        </authorList>
    </citation>
    <scope>NUCLEOTIDE SEQUENCE</scope>
</reference>
<comment type="caution">
    <text evidence="1">The sequence shown here is derived from an EMBL/GenBank/DDBJ whole genome shotgun (WGS) entry which is preliminary data.</text>
</comment>
<sequence>MRLGIVKLENLVFICRCSRLSLSLRCKGRGRCFRARSLS</sequence>
<gene>
    <name evidence="1" type="ORF">EVA_09906</name>
</gene>
<dbReference type="EMBL" id="AMCI01002733">
    <property type="protein sequence ID" value="EJX01987.1"/>
    <property type="molecule type" value="Genomic_DNA"/>
</dbReference>
<accession>J9G429</accession>
<proteinExistence type="predicted"/>
<evidence type="ECO:0000313" key="1">
    <source>
        <dbReference type="EMBL" id="EJX01987.1"/>
    </source>
</evidence>
<organism evidence="1">
    <name type="scientific">gut metagenome</name>
    <dbReference type="NCBI Taxonomy" id="749906"/>
    <lineage>
        <taxon>unclassified sequences</taxon>
        <taxon>metagenomes</taxon>
        <taxon>organismal metagenomes</taxon>
    </lineage>
</organism>
<dbReference type="AlphaFoldDB" id="J9G429"/>
<name>J9G429_9ZZZZ</name>